<keyword evidence="2" id="KW-1185">Reference proteome</keyword>
<name>A0ABN6DZH2_9BACT</name>
<proteinExistence type="predicted"/>
<gene>
    <name evidence="1" type="ORF">DESUT3_19830</name>
</gene>
<evidence type="ECO:0000313" key="2">
    <source>
        <dbReference type="Proteomes" id="UP001319827"/>
    </source>
</evidence>
<reference evidence="1 2" key="1">
    <citation type="journal article" date="2016" name="C (Basel)">
        <title>Selective Growth of and Electricity Production by Marine Exoelectrogenic Bacteria in Self-Aggregated Hydrogel of Microbially Reduced Graphene Oxide.</title>
        <authorList>
            <person name="Yoshida N."/>
            <person name="Goto Y."/>
            <person name="Miyata Y."/>
        </authorList>
    </citation>
    <scope>NUCLEOTIDE SEQUENCE [LARGE SCALE GENOMIC DNA]</scope>
    <source>
        <strain evidence="1 2">NIT-T3</strain>
    </source>
</reference>
<organism evidence="1 2">
    <name type="scientific">Desulfuromonas versatilis</name>
    <dbReference type="NCBI Taxonomy" id="2802975"/>
    <lineage>
        <taxon>Bacteria</taxon>
        <taxon>Pseudomonadati</taxon>
        <taxon>Thermodesulfobacteriota</taxon>
        <taxon>Desulfuromonadia</taxon>
        <taxon>Desulfuromonadales</taxon>
        <taxon>Desulfuromonadaceae</taxon>
        <taxon>Desulfuromonas</taxon>
    </lineage>
</organism>
<evidence type="ECO:0000313" key="1">
    <source>
        <dbReference type="EMBL" id="BCR04914.1"/>
    </source>
</evidence>
<dbReference type="Proteomes" id="UP001319827">
    <property type="component" value="Chromosome"/>
</dbReference>
<accession>A0ABN6DZH2</accession>
<reference evidence="1 2" key="2">
    <citation type="journal article" date="2021" name="Int. J. Syst. Evol. Microbiol.">
        <title>Isolation and Polyphasic Characterization of Desulfuromonas versatilis sp. Nov., an Electrogenic Bacteria Capable of Versatile Metabolism Isolated from a Graphene Oxide-Reducing Enrichment Culture.</title>
        <authorList>
            <person name="Xie L."/>
            <person name="Yoshida N."/>
            <person name="Ishii S."/>
            <person name="Meng L."/>
        </authorList>
    </citation>
    <scope>NUCLEOTIDE SEQUENCE [LARGE SCALE GENOMIC DNA]</scope>
    <source>
        <strain evidence="1 2">NIT-T3</strain>
    </source>
</reference>
<sequence length="53" mass="6233">MKELRSCVRTVTCIEGHCFSQAYDACKYLMELACERRRISIRKHTDASQCFFP</sequence>
<protein>
    <submittedName>
        <fullName evidence="1">Uncharacterized protein</fullName>
    </submittedName>
</protein>
<dbReference type="RefSeq" id="WP_221252353.1">
    <property type="nucleotide sequence ID" value="NZ_AP024355.1"/>
</dbReference>
<dbReference type="EMBL" id="AP024355">
    <property type="protein sequence ID" value="BCR04914.1"/>
    <property type="molecule type" value="Genomic_DNA"/>
</dbReference>